<protein>
    <submittedName>
        <fullName evidence="1">Uncharacterized protein</fullName>
    </submittedName>
</protein>
<reference evidence="1 2" key="1">
    <citation type="journal article" date="2014" name="FEMS Microbiol. Ecol.">
        <title>Sphaerotilus natans encrusted with nanoball-shaped Fe(III) oxide minerals formed by nitrate-reducing mixotrophic Fe(II) oxidation.</title>
        <authorList>
            <person name="Park S."/>
            <person name="Kim D.H."/>
            <person name="Lee J.H."/>
            <person name="Hur H.G."/>
        </authorList>
    </citation>
    <scope>NUCLEOTIDE SEQUENCE [LARGE SCALE GENOMIC DNA]</scope>
    <source>
        <strain evidence="1 2">DSM 6575</strain>
    </source>
</reference>
<dbReference type="EMBL" id="AZRA01000104">
    <property type="protein sequence ID" value="KDB50979.1"/>
    <property type="molecule type" value="Genomic_DNA"/>
</dbReference>
<dbReference type="AlphaFoldDB" id="A0A059KIE5"/>
<dbReference type="Proteomes" id="UP000026714">
    <property type="component" value="Unassembled WGS sequence"/>
</dbReference>
<sequence length="49" mass="5657">MQGRWTGCQEGSWCQLDQLRFQNDVPKKLQFACMGGIIKDMEKNETAVH</sequence>
<organism evidence="1 2">
    <name type="scientific">Sphaerotilus natans subsp. natans DSM 6575</name>
    <dbReference type="NCBI Taxonomy" id="1286631"/>
    <lineage>
        <taxon>Bacteria</taxon>
        <taxon>Pseudomonadati</taxon>
        <taxon>Pseudomonadota</taxon>
        <taxon>Betaproteobacteria</taxon>
        <taxon>Burkholderiales</taxon>
        <taxon>Sphaerotilaceae</taxon>
        <taxon>Sphaerotilus</taxon>
    </lineage>
</organism>
<name>A0A059KIE5_9BURK</name>
<comment type="caution">
    <text evidence="1">The sequence shown here is derived from an EMBL/GenBank/DDBJ whole genome shotgun (WGS) entry which is preliminary data.</text>
</comment>
<keyword evidence="2" id="KW-1185">Reference proteome</keyword>
<evidence type="ECO:0000313" key="1">
    <source>
        <dbReference type="EMBL" id="KDB50979.1"/>
    </source>
</evidence>
<proteinExistence type="predicted"/>
<gene>
    <name evidence="1" type="ORF">X805_34850</name>
</gene>
<accession>A0A059KIE5</accession>
<evidence type="ECO:0000313" key="2">
    <source>
        <dbReference type="Proteomes" id="UP000026714"/>
    </source>
</evidence>